<evidence type="ECO:0000259" key="8">
    <source>
        <dbReference type="Pfam" id="PF13193"/>
    </source>
</evidence>
<dbReference type="PANTHER" id="PTHR43767:SF8">
    <property type="entry name" value="LONG-CHAIN-FATTY-ACID--COA LIGASE"/>
    <property type="match status" value="1"/>
</dbReference>
<dbReference type="EMBL" id="SNYO01000002">
    <property type="protein sequence ID" value="TDQ62796.1"/>
    <property type="molecule type" value="Genomic_DNA"/>
</dbReference>
<feature type="domain" description="AMP-binding enzyme C-terminal" evidence="8">
    <location>
        <begin position="461"/>
        <end position="532"/>
    </location>
</feature>
<dbReference type="InterPro" id="IPR050237">
    <property type="entry name" value="ATP-dep_AMP-bd_enzyme"/>
</dbReference>
<evidence type="ECO:0000256" key="4">
    <source>
        <dbReference type="ARBA" id="ARBA00026121"/>
    </source>
</evidence>
<name>A0A4R6VJ00_9PSEU</name>
<dbReference type="Gene3D" id="3.40.50.12780">
    <property type="entry name" value="N-terminal domain of ligase-like"/>
    <property type="match status" value="1"/>
</dbReference>
<dbReference type="OrthoDB" id="8185589at2"/>
<dbReference type="GO" id="GO:0016020">
    <property type="term" value="C:membrane"/>
    <property type="evidence" value="ECO:0007669"/>
    <property type="project" value="UniProtKB-SubCell"/>
</dbReference>
<dbReference type="InterPro" id="IPR025110">
    <property type="entry name" value="AMP-bd_C"/>
</dbReference>
<dbReference type="Proteomes" id="UP000295705">
    <property type="component" value="Unassembled WGS sequence"/>
</dbReference>
<gene>
    <name evidence="9" type="ORF">EV188_102451</name>
</gene>
<proteinExistence type="predicted"/>
<dbReference type="Pfam" id="PF13193">
    <property type="entry name" value="AMP-binding_C"/>
    <property type="match status" value="1"/>
</dbReference>
<dbReference type="AlphaFoldDB" id="A0A4R6VJ00"/>
<evidence type="ECO:0000313" key="10">
    <source>
        <dbReference type="Proteomes" id="UP000295705"/>
    </source>
</evidence>
<evidence type="ECO:0000313" key="9">
    <source>
        <dbReference type="EMBL" id="TDQ62796.1"/>
    </source>
</evidence>
<dbReference type="Pfam" id="PF00501">
    <property type="entry name" value="AMP-binding"/>
    <property type="match status" value="1"/>
</dbReference>
<organism evidence="9 10">
    <name type="scientific">Actinomycetospora succinea</name>
    <dbReference type="NCBI Taxonomy" id="663603"/>
    <lineage>
        <taxon>Bacteria</taxon>
        <taxon>Bacillati</taxon>
        <taxon>Actinomycetota</taxon>
        <taxon>Actinomycetes</taxon>
        <taxon>Pseudonocardiales</taxon>
        <taxon>Pseudonocardiaceae</taxon>
        <taxon>Actinomycetospora</taxon>
    </lineage>
</organism>
<evidence type="ECO:0000256" key="6">
    <source>
        <dbReference type="ARBA" id="ARBA00042773"/>
    </source>
</evidence>
<accession>A0A4R6VJ00</accession>
<dbReference type="RefSeq" id="WP_133825822.1">
    <property type="nucleotide sequence ID" value="NZ_BAABHR010000047.1"/>
</dbReference>
<comment type="pathway">
    <text evidence="2">Lipid metabolism; fatty acid beta-oxidation.</text>
</comment>
<dbReference type="InterPro" id="IPR000873">
    <property type="entry name" value="AMP-dep_synth/lig_dom"/>
</dbReference>
<feature type="domain" description="AMP-dependent synthetase/ligase" evidence="7">
    <location>
        <begin position="33"/>
        <end position="409"/>
    </location>
</feature>
<comment type="caution">
    <text evidence="9">The sequence shown here is derived from an EMBL/GenBank/DDBJ whole genome shotgun (WGS) entry which is preliminary data.</text>
</comment>
<dbReference type="PANTHER" id="PTHR43767">
    <property type="entry name" value="LONG-CHAIN-FATTY-ACID--COA LIGASE"/>
    <property type="match status" value="1"/>
</dbReference>
<dbReference type="GO" id="GO:0004467">
    <property type="term" value="F:long-chain fatty acid-CoA ligase activity"/>
    <property type="evidence" value="ECO:0007669"/>
    <property type="project" value="UniProtKB-EC"/>
</dbReference>
<protein>
    <recommendedName>
        <fullName evidence="5">Long-chain-fatty-acid--CoA ligase</fullName>
        <ecNumber evidence="4">6.2.1.3</ecNumber>
    </recommendedName>
    <alternativeName>
        <fullName evidence="6">Long-chain acyl-CoA synthetase</fullName>
    </alternativeName>
</protein>
<evidence type="ECO:0000256" key="1">
    <source>
        <dbReference type="ARBA" id="ARBA00004170"/>
    </source>
</evidence>
<comment type="subcellular location">
    <subcellularLocation>
        <location evidence="1">Membrane</location>
        <topology evidence="1">Peripheral membrane protein</topology>
    </subcellularLocation>
</comment>
<dbReference type="InterPro" id="IPR045851">
    <property type="entry name" value="AMP-bd_C_sf"/>
</dbReference>
<keyword evidence="3" id="KW-0436">Ligase</keyword>
<dbReference type="Gene3D" id="3.30.300.30">
    <property type="match status" value="1"/>
</dbReference>
<dbReference type="InterPro" id="IPR042099">
    <property type="entry name" value="ANL_N_sf"/>
</dbReference>
<keyword evidence="10" id="KW-1185">Reference proteome</keyword>
<evidence type="ECO:0000256" key="5">
    <source>
        <dbReference type="ARBA" id="ARBA00039545"/>
    </source>
</evidence>
<dbReference type="EC" id="6.2.1.3" evidence="4"/>
<evidence type="ECO:0000256" key="3">
    <source>
        <dbReference type="ARBA" id="ARBA00022598"/>
    </source>
</evidence>
<dbReference type="CDD" id="cd04433">
    <property type="entry name" value="AFD_class_I"/>
    <property type="match status" value="1"/>
</dbReference>
<evidence type="ECO:0000259" key="7">
    <source>
        <dbReference type="Pfam" id="PF00501"/>
    </source>
</evidence>
<evidence type="ECO:0000256" key="2">
    <source>
        <dbReference type="ARBA" id="ARBA00005005"/>
    </source>
</evidence>
<dbReference type="SUPFAM" id="SSF56801">
    <property type="entry name" value="Acetyl-CoA synthetase-like"/>
    <property type="match status" value="1"/>
</dbReference>
<sequence>MTERAPVTPHPVGAFPAPGELPVDLPDLLGRLAHRDPDTTVVLDTTPDGATHPVSRGELWRRVRALAEELREHGIGAGDAVAVWMPNWSDALVWQFAVAARGAHVVGVNTRYGIEEAGHVLGRARPKLVALARGFHGLDLLDRLRAAVEHSGVVPEVAVVTGPHGPDPDPAACDVGAGAWTPRRDDGPEPVRSDPSALAVAFTTSGSTGLPKLAAHSGTAVLTHAVADAAVLGIVEGDVVLGALPLSGVYGFNGVMAGLAAGATVLLEPTFDADRVLEHIETHRVTHVGAGDDLVLRLREAWTERKRDLSTWRWWGVADFQGRSHELAAWLGAEAGTQVTGVYGSSEVFALTAAWPADEPAPARWAGGGRVVHPDIALRVVDPDTEAVLEAGREGEIQFRGPNVVDAYLGPPDDRAPDVWTADGWFRSGDLGVLVDEGVFVYVCRRGDALRLRGFLVDPAEIELRLAAHPDVGTAKVVGVEGDDGATKAVGFVVGAAGRAPSGEDLVAWCRETLAGFKVPAAVHVVDAMPTTSGTNGTKIKAAELRRWAAERG</sequence>
<reference evidence="9 10" key="1">
    <citation type="submission" date="2019-03" db="EMBL/GenBank/DDBJ databases">
        <title>Genomic Encyclopedia of Type Strains, Phase IV (KMG-IV): sequencing the most valuable type-strain genomes for metagenomic binning, comparative biology and taxonomic classification.</title>
        <authorList>
            <person name="Goeker M."/>
        </authorList>
    </citation>
    <scope>NUCLEOTIDE SEQUENCE [LARGE SCALE GENOMIC DNA]</scope>
    <source>
        <strain evidence="9 10">DSM 45775</strain>
    </source>
</reference>